<keyword evidence="9" id="KW-1185">Reference proteome</keyword>
<dbReference type="AlphaFoldDB" id="A0A6M5Z4H0"/>
<proteinExistence type="inferred from homology"/>
<dbReference type="Proteomes" id="UP000503447">
    <property type="component" value="Chromosome"/>
</dbReference>
<dbReference type="GO" id="GO:0004065">
    <property type="term" value="F:arylsulfatase activity"/>
    <property type="evidence" value="ECO:0007669"/>
    <property type="project" value="UniProtKB-EC"/>
</dbReference>
<evidence type="ECO:0000256" key="3">
    <source>
        <dbReference type="ARBA" id="ARBA00022801"/>
    </source>
</evidence>
<accession>A0A6M5Z4H0</accession>
<dbReference type="InterPro" id="IPR050738">
    <property type="entry name" value="Sulfatase"/>
</dbReference>
<protein>
    <submittedName>
        <fullName evidence="8">Arylsulfatase</fullName>
        <ecNumber evidence="8">3.1.6.1</ecNumber>
    </submittedName>
</protein>
<gene>
    <name evidence="8" type="ORF">FTUN_8758</name>
</gene>
<feature type="region of interest" description="Disordered" evidence="5">
    <location>
        <begin position="189"/>
        <end position="239"/>
    </location>
</feature>
<dbReference type="Pfam" id="PF00884">
    <property type="entry name" value="Sulfatase"/>
    <property type="match status" value="1"/>
</dbReference>
<dbReference type="EC" id="3.1.6.1" evidence="8"/>
<dbReference type="RefSeq" id="WP_171475730.1">
    <property type="nucleotide sequence ID" value="NZ_CP053452.2"/>
</dbReference>
<evidence type="ECO:0000313" key="8">
    <source>
        <dbReference type="EMBL" id="QJX01119.1"/>
    </source>
</evidence>
<feature type="region of interest" description="Disordered" evidence="5">
    <location>
        <begin position="486"/>
        <end position="506"/>
    </location>
</feature>
<name>A0A6M5Z4H0_9BACT</name>
<evidence type="ECO:0000256" key="2">
    <source>
        <dbReference type="ARBA" id="ARBA00022723"/>
    </source>
</evidence>
<dbReference type="InterPro" id="IPR024607">
    <property type="entry name" value="Sulfatase_CS"/>
</dbReference>
<keyword evidence="3 8" id="KW-0378">Hydrolase</keyword>
<dbReference type="EMBL" id="CP053452">
    <property type="protein sequence ID" value="QJX01119.1"/>
    <property type="molecule type" value="Genomic_DNA"/>
</dbReference>
<comment type="similarity">
    <text evidence="1">Belongs to the sulfatase family.</text>
</comment>
<feature type="domain" description="Sulfatase N-terminal" evidence="7">
    <location>
        <begin position="40"/>
        <end position="394"/>
    </location>
</feature>
<dbReference type="InterPro" id="IPR017850">
    <property type="entry name" value="Alkaline_phosphatase_core_sf"/>
</dbReference>
<feature type="compositionally biased region" description="Pro residues" evidence="5">
    <location>
        <begin position="197"/>
        <end position="206"/>
    </location>
</feature>
<dbReference type="PROSITE" id="PS00149">
    <property type="entry name" value="SULFATASE_2"/>
    <property type="match status" value="1"/>
</dbReference>
<dbReference type="SUPFAM" id="SSF53649">
    <property type="entry name" value="Alkaline phosphatase-like"/>
    <property type="match status" value="1"/>
</dbReference>
<dbReference type="Gene3D" id="3.30.1120.10">
    <property type="match status" value="1"/>
</dbReference>
<evidence type="ECO:0000313" key="9">
    <source>
        <dbReference type="Proteomes" id="UP000503447"/>
    </source>
</evidence>
<dbReference type="InterPro" id="IPR000917">
    <property type="entry name" value="Sulfatase_N"/>
</dbReference>
<dbReference type="PANTHER" id="PTHR42693">
    <property type="entry name" value="ARYLSULFATASE FAMILY MEMBER"/>
    <property type="match status" value="1"/>
</dbReference>
<dbReference type="KEGG" id="ftj:FTUN_8758"/>
<feature type="chain" id="PRO_5026809759" evidence="6">
    <location>
        <begin position="26"/>
        <end position="506"/>
    </location>
</feature>
<organism evidence="8 9">
    <name type="scientific">Frigoriglobus tundricola</name>
    <dbReference type="NCBI Taxonomy" id="2774151"/>
    <lineage>
        <taxon>Bacteria</taxon>
        <taxon>Pseudomonadati</taxon>
        <taxon>Planctomycetota</taxon>
        <taxon>Planctomycetia</taxon>
        <taxon>Gemmatales</taxon>
        <taxon>Gemmataceae</taxon>
        <taxon>Frigoriglobus</taxon>
    </lineage>
</organism>
<evidence type="ECO:0000256" key="6">
    <source>
        <dbReference type="SAM" id="SignalP"/>
    </source>
</evidence>
<keyword evidence="2" id="KW-0479">Metal-binding</keyword>
<keyword evidence="6" id="KW-0732">Signal</keyword>
<reference evidence="9" key="1">
    <citation type="submission" date="2020-05" db="EMBL/GenBank/DDBJ databases">
        <title>Frigoriglobus tundricola gen. nov., sp. nov., a psychrotolerant cellulolytic planctomycete of the family Gemmataceae with two divergent copies of 16S rRNA gene.</title>
        <authorList>
            <person name="Kulichevskaya I.S."/>
            <person name="Ivanova A.A."/>
            <person name="Naumoff D.G."/>
            <person name="Beletsky A.V."/>
            <person name="Rijpstra W.I.C."/>
            <person name="Sinninghe Damste J.S."/>
            <person name="Mardanov A.V."/>
            <person name="Ravin N.V."/>
            <person name="Dedysh S.N."/>
        </authorList>
    </citation>
    <scope>NUCLEOTIDE SEQUENCE [LARGE SCALE GENOMIC DNA]</scope>
    <source>
        <strain evidence="9">PL17</strain>
    </source>
</reference>
<evidence type="ECO:0000259" key="7">
    <source>
        <dbReference type="Pfam" id="PF00884"/>
    </source>
</evidence>
<feature type="signal peptide" evidence="6">
    <location>
        <begin position="1"/>
        <end position="25"/>
    </location>
</feature>
<dbReference type="GO" id="GO:0046872">
    <property type="term" value="F:metal ion binding"/>
    <property type="evidence" value="ECO:0007669"/>
    <property type="project" value="UniProtKB-KW"/>
</dbReference>
<evidence type="ECO:0000256" key="1">
    <source>
        <dbReference type="ARBA" id="ARBA00008779"/>
    </source>
</evidence>
<sequence length="506" mass="54547">MRCVTKVTFQLACLCAAVVSAGATARAQPQPDAKKAARRPNVVLIITDDLGYGDVGFQGCQDIPTPHLDALAAGGVRFTNAYVTGPICGPTRAGLMSGRYQQRHSYDGNPGPNTGLNLSEKTLADAFKAGGYWTMAIGKWHLGGGPDYRPWKRGFDEFFGFYGAMHSYVPGEVALGARMVFEKTRKERDALAKNPPKDQPTPPKEPPGLGGGPAPKGLIGSVPGKLVRGTTDKPNEEVEEPEYLTDAFAREAVGFIDRNRAAPFFLYLAFNASHSPLQPTKKYLDRFPKLDGKRKAYAATTSALDDAVGAVVAKLRALGLEEDTVIYFINDNGGPIDDIAANNAPLGGAKFSLWEGGIRVPAVVSWKGKVAGKQVFDAPVSSLDAFPTLLAAAGLDAPKGKVPDGINLLPSLKGGPTAELKERALYWRFNEFWAVRSGDWKLVFPERGEKVQLFDLAKDVAEEHDLSEKHPEVVARLTASWKAWNEKNLPAKGADGPPKQPNPEKK</sequence>
<evidence type="ECO:0000256" key="4">
    <source>
        <dbReference type="ARBA" id="ARBA00022837"/>
    </source>
</evidence>
<dbReference type="PANTHER" id="PTHR42693:SF53">
    <property type="entry name" value="ENDO-4-O-SULFATASE"/>
    <property type="match status" value="1"/>
</dbReference>
<dbReference type="Gene3D" id="3.40.720.10">
    <property type="entry name" value="Alkaline Phosphatase, subunit A"/>
    <property type="match status" value="1"/>
</dbReference>
<keyword evidence="4" id="KW-0106">Calcium</keyword>
<evidence type="ECO:0000256" key="5">
    <source>
        <dbReference type="SAM" id="MobiDB-lite"/>
    </source>
</evidence>